<sequence precursor="true">MKNQSQDNQKFDINKLFKLLTILLPFAILANVGLKIDEVKDMIPLFTIILGLFGMLLGFGAYHFSKSKSTIIKTAALIGALILSIGISIFAFLAFV</sequence>
<protein>
    <submittedName>
        <fullName evidence="2">Uncharacterized protein</fullName>
    </submittedName>
</protein>
<proteinExistence type="predicted"/>
<dbReference type="KEGG" id="fli:Fleli_2662"/>
<gene>
    <name evidence="2" type="ordered locus">Fleli_2662</name>
</gene>
<dbReference type="EMBL" id="CP003345">
    <property type="protein sequence ID" value="AFM05019.1"/>
    <property type="molecule type" value="Genomic_DNA"/>
</dbReference>
<keyword evidence="1" id="KW-1133">Transmembrane helix</keyword>
<evidence type="ECO:0000313" key="3">
    <source>
        <dbReference type="Proteomes" id="UP000006054"/>
    </source>
</evidence>
<reference evidence="3" key="1">
    <citation type="submission" date="2012-06" db="EMBL/GenBank/DDBJ databases">
        <title>The complete genome of Flexibacter litoralis DSM 6794.</title>
        <authorList>
            <person name="Lucas S."/>
            <person name="Copeland A."/>
            <person name="Lapidus A."/>
            <person name="Glavina del Rio T."/>
            <person name="Dalin E."/>
            <person name="Tice H."/>
            <person name="Bruce D."/>
            <person name="Goodwin L."/>
            <person name="Pitluck S."/>
            <person name="Peters L."/>
            <person name="Ovchinnikova G."/>
            <person name="Lu M."/>
            <person name="Kyrpides N."/>
            <person name="Mavromatis K."/>
            <person name="Ivanova N."/>
            <person name="Brettin T."/>
            <person name="Detter J.C."/>
            <person name="Han C."/>
            <person name="Larimer F."/>
            <person name="Land M."/>
            <person name="Hauser L."/>
            <person name="Markowitz V."/>
            <person name="Cheng J.-F."/>
            <person name="Hugenholtz P."/>
            <person name="Woyke T."/>
            <person name="Wu D."/>
            <person name="Spring S."/>
            <person name="Lang E."/>
            <person name="Kopitz M."/>
            <person name="Brambilla E."/>
            <person name="Klenk H.-P."/>
            <person name="Eisen J.A."/>
        </authorList>
    </citation>
    <scope>NUCLEOTIDE SEQUENCE [LARGE SCALE GENOMIC DNA]</scope>
    <source>
        <strain evidence="3">ATCC 23117 / DSM 6794 / NBRC 15988 / NCIMB 1366 / Sio-4</strain>
    </source>
</reference>
<feature type="transmembrane region" description="Helical" evidence="1">
    <location>
        <begin position="42"/>
        <end position="62"/>
    </location>
</feature>
<keyword evidence="3" id="KW-1185">Reference proteome</keyword>
<dbReference type="HOGENOM" id="CLU_2355595_0_0_10"/>
<dbReference type="AlphaFoldDB" id="I4AM34"/>
<dbReference type="Proteomes" id="UP000006054">
    <property type="component" value="Chromosome"/>
</dbReference>
<dbReference type="RefSeq" id="WP_014798456.1">
    <property type="nucleotide sequence ID" value="NC_018018.1"/>
</dbReference>
<keyword evidence="1" id="KW-0812">Transmembrane</keyword>
<organism evidence="2 3">
    <name type="scientific">Bernardetia litoralis (strain ATCC 23117 / DSM 6794 / NBRC 15988 / NCIMB 1366 / Fx l1 / Sio-4)</name>
    <name type="common">Flexibacter litoralis</name>
    <dbReference type="NCBI Taxonomy" id="880071"/>
    <lineage>
        <taxon>Bacteria</taxon>
        <taxon>Pseudomonadati</taxon>
        <taxon>Bacteroidota</taxon>
        <taxon>Cytophagia</taxon>
        <taxon>Cytophagales</taxon>
        <taxon>Bernardetiaceae</taxon>
        <taxon>Bernardetia</taxon>
    </lineage>
</organism>
<feature type="transmembrane region" description="Helical" evidence="1">
    <location>
        <begin position="16"/>
        <end position="36"/>
    </location>
</feature>
<feature type="transmembrane region" description="Helical" evidence="1">
    <location>
        <begin position="74"/>
        <end position="95"/>
    </location>
</feature>
<accession>I4AM34</accession>
<keyword evidence="1" id="KW-0472">Membrane</keyword>
<name>I4AM34_BERLS</name>
<evidence type="ECO:0000313" key="2">
    <source>
        <dbReference type="EMBL" id="AFM05019.1"/>
    </source>
</evidence>
<evidence type="ECO:0000256" key="1">
    <source>
        <dbReference type="SAM" id="Phobius"/>
    </source>
</evidence>